<dbReference type="Gene3D" id="3.30.1240.10">
    <property type="match status" value="1"/>
</dbReference>
<organism evidence="1 2">
    <name type="scientific">Streptococcus ratti</name>
    <dbReference type="NCBI Taxonomy" id="1341"/>
    <lineage>
        <taxon>Bacteria</taxon>
        <taxon>Bacillati</taxon>
        <taxon>Bacillota</taxon>
        <taxon>Bacilli</taxon>
        <taxon>Lactobacillales</taxon>
        <taxon>Streptococcaceae</taxon>
        <taxon>Streptococcus</taxon>
    </lineage>
</organism>
<dbReference type="PROSITE" id="PS01228">
    <property type="entry name" value="COF_1"/>
    <property type="match status" value="1"/>
</dbReference>
<dbReference type="Proteomes" id="UP000532121">
    <property type="component" value="Unassembled WGS sequence"/>
</dbReference>
<sequence length="258" mass="28859">MNYKGLVFFDLDGTLLNKQSQISPDNKLALQELTANGYLPIIATGRSIKELKGVLKQSGITSVIMMNGMSIYIEGKEVFAQTIDSDITDKLLGLARSLGEEIAYYTPFDIYLSGDCQGLQEHFTYFNEELPPVDENFYLDNPVNMLLVGSSDNSHDAIYQETIPQLHFFRNSPYSIDVTKAGFNKGTGVNIIKDILNLQHIPTYAFGDGKNDIPLLLAVDYAIAMENAVEDVLEVADFITHHHDQDGIRHALQHYHLI</sequence>
<dbReference type="AlphaFoldDB" id="A0A7X9LCT5"/>
<dbReference type="GO" id="GO:0000287">
    <property type="term" value="F:magnesium ion binding"/>
    <property type="evidence" value="ECO:0007669"/>
    <property type="project" value="TreeGrafter"/>
</dbReference>
<dbReference type="Pfam" id="PF08282">
    <property type="entry name" value="Hydrolase_3"/>
    <property type="match status" value="1"/>
</dbReference>
<dbReference type="PANTHER" id="PTHR10000">
    <property type="entry name" value="PHOSPHOSERINE PHOSPHATASE"/>
    <property type="match status" value="1"/>
</dbReference>
<dbReference type="Gene3D" id="3.40.50.1000">
    <property type="entry name" value="HAD superfamily/HAD-like"/>
    <property type="match status" value="1"/>
</dbReference>
<dbReference type="RefSeq" id="WP_193523036.1">
    <property type="nucleotide sequence ID" value="NZ_JABASA010000003.1"/>
</dbReference>
<dbReference type="GO" id="GO:0016791">
    <property type="term" value="F:phosphatase activity"/>
    <property type="evidence" value="ECO:0007669"/>
    <property type="project" value="TreeGrafter"/>
</dbReference>
<dbReference type="NCBIfam" id="TIGR01484">
    <property type="entry name" value="HAD-SF-IIB"/>
    <property type="match status" value="1"/>
</dbReference>
<name>A0A7X9LCT5_STRRT</name>
<dbReference type="GO" id="GO:0005829">
    <property type="term" value="C:cytosol"/>
    <property type="evidence" value="ECO:0007669"/>
    <property type="project" value="TreeGrafter"/>
</dbReference>
<dbReference type="InterPro" id="IPR006379">
    <property type="entry name" value="HAD-SF_hydro_IIB"/>
</dbReference>
<comment type="caution">
    <text evidence="1">The sequence shown here is derived from an EMBL/GenBank/DDBJ whole genome shotgun (WGS) entry which is preliminary data.</text>
</comment>
<reference evidence="1 2" key="1">
    <citation type="submission" date="2020-04" db="EMBL/GenBank/DDBJ databases">
        <title>MicrobeNet Type strains.</title>
        <authorList>
            <person name="Nicholson A.C."/>
        </authorList>
    </citation>
    <scope>NUCLEOTIDE SEQUENCE [LARGE SCALE GENOMIC DNA]</scope>
    <source>
        <strain evidence="1 2">DSM 22768</strain>
    </source>
</reference>
<evidence type="ECO:0000313" key="2">
    <source>
        <dbReference type="Proteomes" id="UP000532121"/>
    </source>
</evidence>
<dbReference type="EMBL" id="JABASA010000003">
    <property type="protein sequence ID" value="NMD48529.1"/>
    <property type="molecule type" value="Genomic_DNA"/>
</dbReference>
<protein>
    <submittedName>
        <fullName evidence="1">Cof-type HAD-IIB family hydrolase</fullName>
    </submittedName>
</protein>
<gene>
    <name evidence="1" type="ORF">HHO37_02305</name>
</gene>
<proteinExistence type="predicted"/>
<keyword evidence="1" id="KW-0378">Hydrolase</keyword>
<dbReference type="InterPro" id="IPR036412">
    <property type="entry name" value="HAD-like_sf"/>
</dbReference>
<dbReference type="InterPro" id="IPR023214">
    <property type="entry name" value="HAD_sf"/>
</dbReference>
<dbReference type="SFLD" id="SFLDS00003">
    <property type="entry name" value="Haloacid_Dehalogenase"/>
    <property type="match status" value="1"/>
</dbReference>
<dbReference type="SUPFAM" id="SSF56784">
    <property type="entry name" value="HAD-like"/>
    <property type="match status" value="1"/>
</dbReference>
<dbReference type="PANTHER" id="PTHR10000:SF25">
    <property type="entry name" value="PHOSPHATASE YKRA-RELATED"/>
    <property type="match status" value="1"/>
</dbReference>
<evidence type="ECO:0000313" key="1">
    <source>
        <dbReference type="EMBL" id="NMD48529.1"/>
    </source>
</evidence>
<accession>A0A7X9LCT5</accession>
<dbReference type="SFLD" id="SFLDG01140">
    <property type="entry name" value="C2.B:_Phosphomannomutase_and_P"/>
    <property type="match status" value="1"/>
</dbReference>
<dbReference type="InterPro" id="IPR000150">
    <property type="entry name" value="Cof"/>
</dbReference>
<dbReference type="NCBIfam" id="TIGR00099">
    <property type="entry name" value="Cof-subfamily"/>
    <property type="match status" value="1"/>
</dbReference>